<dbReference type="InterPro" id="IPR023214">
    <property type="entry name" value="HAD_sf"/>
</dbReference>
<dbReference type="SFLD" id="SFLDS00003">
    <property type="entry name" value="Haloacid_Dehalogenase"/>
    <property type="match status" value="1"/>
</dbReference>
<dbReference type="Pfam" id="PF08282">
    <property type="entry name" value="Hydrolase_3"/>
    <property type="match status" value="1"/>
</dbReference>
<dbReference type="InterPro" id="IPR036412">
    <property type="entry name" value="HAD-like_sf"/>
</dbReference>
<reference evidence="1 2" key="1">
    <citation type="submission" date="2014-02" db="EMBL/GenBank/DDBJ databases">
        <title>Draft genome sequence of Lysinibacillus odysseyi NBRC 100172.</title>
        <authorList>
            <person name="Zhang F."/>
            <person name="Wang G."/>
            <person name="Zhang L."/>
        </authorList>
    </citation>
    <scope>NUCLEOTIDE SEQUENCE [LARGE SCALE GENOMIC DNA]</scope>
    <source>
        <strain evidence="1 2">NBRC 100172</strain>
    </source>
</reference>
<comment type="caution">
    <text evidence="1">The sequence shown here is derived from an EMBL/GenBank/DDBJ whole genome shotgun (WGS) entry which is preliminary data.</text>
</comment>
<dbReference type="OrthoDB" id="9810101at2"/>
<dbReference type="NCBIfam" id="TIGR01484">
    <property type="entry name" value="HAD-SF-IIB"/>
    <property type="match status" value="1"/>
</dbReference>
<dbReference type="InterPro" id="IPR006379">
    <property type="entry name" value="HAD-SF_hydro_IIB"/>
</dbReference>
<dbReference type="PANTHER" id="PTHR10000">
    <property type="entry name" value="PHOSPHOSERINE PHOSPHATASE"/>
    <property type="match status" value="1"/>
</dbReference>
<dbReference type="Proteomes" id="UP000030437">
    <property type="component" value="Unassembled WGS sequence"/>
</dbReference>
<dbReference type="NCBIfam" id="TIGR00099">
    <property type="entry name" value="Cof-subfamily"/>
    <property type="match status" value="1"/>
</dbReference>
<dbReference type="InterPro" id="IPR000150">
    <property type="entry name" value="Cof"/>
</dbReference>
<evidence type="ECO:0000313" key="2">
    <source>
        <dbReference type="Proteomes" id="UP000030437"/>
    </source>
</evidence>
<organism evidence="1 2">
    <name type="scientific">Lysinibacillus odysseyi 34hs-1 = NBRC 100172</name>
    <dbReference type="NCBI Taxonomy" id="1220589"/>
    <lineage>
        <taxon>Bacteria</taxon>
        <taxon>Bacillati</taxon>
        <taxon>Bacillota</taxon>
        <taxon>Bacilli</taxon>
        <taxon>Bacillales</taxon>
        <taxon>Bacillaceae</taxon>
        <taxon>Lysinibacillus</taxon>
    </lineage>
</organism>
<name>A0A0A3ILN0_9BACI</name>
<dbReference type="eggNOG" id="COG0561">
    <property type="taxonomic scope" value="Bacteria"/>
</dbReference>
<dbReference type="STRING" id="1220589.CD32_12175"/>
<keyword evidence="2" id="KW-1185">Reference proteome</keyword>
<dbReference type="GO" id="GO:0005829">
    <property type="term" value="C:cytosol"/>
    <property type="evidence" value="ECO:0007669"/>
    <property type="project" value="TreeGrafter"/>
</dbReference>
<dbReference type="PANTHER" id="PTHR10000:SF25">
    <property type="entry name" value="PHOSPHATASE YKRA-RELATED"/>
    <property type="match status" value="1"/>
</dbReference>
<dbReference type="Gene3D" id="3.40.50.1000">
    <property type="entry name" value="HAD superfamily/HAD-like"/>
    <property type="match status" value="1"/>
</dbReference>
<accession>A0A0A3ILN0</accession>
<dbReference type="EMBL" id="JPVP01000056">
    <property type="protein sequence ID" value="KGR84345.1"/>
    <property type="molecule type" value="Genomic_DNA"/>
</dbReference>
<evidence type="ECO:0000313" key="1">
    <source>
        <dbReference type="EMBL" id="KGR84345.1"/>
    </source>
</evidence>
<dbReference type="AlphaFoldDB" id="A0A0A3ILN0"/>
<dbReference type="SUPFAM" id="SSF56784">
    <property type="entry name" value="HAD-like"/>
    <property type="match status" value="1"/>
</dbReference>
<dbReference type="Gene3D" id="3.30.1240.10">
    <property type="match status" value="1"/>
</dbReference>
<dbReference type="GO" id="GO:0000287">
    <property type="term" value="F:magnesium ion binding"/>
    <property type="evidence" value="ECO:0007669"/>
    <property type="project" value="TreeGrafter"/>
</dbReference>
<proteinExistence type="predicted"/>
<dbReference type="SFLD" id="SFLDG01140">
    <property type="entry name" value="C2.B:_Phosphomannomutase_and_P"/>
    <property type="match status" value="1"/>
</dbReference>
<protein>
    <submittedName>
        <fullName evidence="1">HAD family hydrolase</fullName>
    </submittedName>
</protein>
<sequence length="257" mass="28446">MSYKIVFFDVDGTLIDYSKGVISATTITAIHQLLDKGIKVVAATGRPLSMCTELQQLGIDTFITANGAYAKHQETVIFSSVLDRNITEAIQEYAKQKGHALSFFTETLTMNGIQNTSTLRALQQTLSLHDYPEVDPFIIEKDIYLMCLYAEHHVVEEYKAAFPHLLFEQWHPTIANVLQREVSKAIAAKAVLEYFGFKPEEAIAFGDGENDIELLGLAGFGVAMGNGSDKLKRAADFVTKDCDKDGIAFALKDLQLI</sequence>
<dbReference type="RefSeq" id="WP_036154958.1">
    <property type="nucleotide sequence ID" value="NZ_AVCX01000005.1"/>
</dbReference>
<dbReference type="PROSITE" id="PS01229">
    <property type="entry name" value="COF_2"/>
    <property type="match status" value="1"/>
</dbReference>
<dbReference type="GO" id="GO:0016791">
    <property type="term" value="F:phosphatase activity"/>
    <property type="evidence" value="ECO:0007669"/>
    <property type="project" value="UniProtKB-ARBA"/>
</dbReference>
<gene>
    <name evidence="1" type="ORF">CD32_12175</name>
</gene>
<keyword evidence="1" id="KW-0378">Hydrolase</keyword>